<reference evidence="2 3" key="1">
    <citation type="submission" date="2022-08" db="EMBL/GenBank/DDBJ databases">
        <title>Reclassification of Massilia species as members of the genera Telluria, Duganella, Pseudoduganella, Mokoshia gen. nov. and Zemynaea gen. nov. using orthogonal and non-orthogonal genome-based approaches.</title>
        <authorList>
            <person name="Bowman J.P."/>
        </authorList>
    </citation>
    <scope>NUCLEOTIDE SEQUENCE [LARGE SCALE GENOMIC DNA]</scope>
    <source>
        <strain evidence="2 3">JCM 31606</strain>
    </source>
</reference>
<protein>
    <submittedName>
        <fullName evidence="2">ATP-binding protein</fullName>
    </submittedName>
</protein>
<name>A0ABT2D2Z5_9BURK</name>
<accession>A0ABT2D2Z5</accession>
<proteinExistence type="predicted"/>
<dbReference type="InterPro" id="IPR049945">
    <property type="entry name" value="AAA_22"/>
</dbReference>
<dbReference type="GO" id="GO:0005524">
    <property type="term" value="F:ATP binding"/>
    <property type="evidence" value="ECO:0007669"/>
    <property type="project" value="UniProtKB-KW"/>
</dbReference>
<evidence type="ECO:0000313" key="3">
    <source>
        <dbReference type="Proteomes" id="UP001204621"/>
    </source>
</evidence>
<evidence type="ECO:0000313" key="2">
    <source>
        <dbReference type="EMBL" id="MCS0659765.1"/>
    </source>
</evidence>
<gene>
    <name evidence="2" type="ORF">NX778_16965</name>
</gene>
<dbReference type="RefSeq" id="WP_258812960.1">
    <property type="nucleotide sequence ID" value="NZ_JANUGU010000006.1"/>
</dbReference>
<dbReference type="Gene3D" id="3.40.50.300">
    <property type="entry name" value="P-loop containing nucleotide triphosphate hydrolases"/>
    <property type="match status" value="1"/>
</dbReference>
<evidence type="ECO:0000259" key="1">
    <source>
        <dbReference type="Pfam" id="PF13401"/>
    </source>
</evidence>
<dbReference type="EMBL" id="JANUGU010000006">
    <property type="protein sequence ID" value="MCS0659765.1"/>
    <property type="molecule type" value="Genomic_DNA"/>
</dbReference>
<organism evidence="2 3">
    <name type="scientific">Massilia terrae</name>
    <dbReference type="NCBI Taxonomy" id="1811224"/>
    <lineage>
        <taxon>Bacteria</taxon>
        <taxon>Pseudomonadati</taxon>
        <taxon>Pseudomonadota</taxon>
        <taxon>Betaproteobacteria</taxon>
        <taxon>Burkholderiales</taxon>
        <taxon>Oxalobacteraceae</taxon>
        <taxon>Telluria group</taxon>
        <taxon>Massilia</taxon>
    </lineage>
</organism>
<dbReference type="Pfam" id="PF13401">
    <property type="entry name" value="AAA_22"/>
    <property type="match status" value="1"/>
</dbReference>
<comment type="caution">
    <text evidence="2">The sequence shown here is derived from an EMBL/GenBank/DDBJ whole genome shotgun (WGS) entry which is preliminary data.</text>
</comment>
<dbReference type="Proteomes" id="UP001204621">
    <property type="component" value="Unassembled WGS sequence"/>
</dbReference>
<keyword evidence="2" id="KW-0547">Nucleotide-binding</keyword>
<keyword evidence="3" id="KW-1185">Reference proteome</keyword>
<dbReference type="InterPro" id="IPR027417">
    <property type="entry name" value="P-loop_NTPase"/>
</dbReference>
<keyword evidence="2" id="KW-0067">ATP-binding</keyword>
<feature type="domain" description="ORC1/DEAH AAA+ ATPase" evidence="1">
    <location>
        <begin position="98"/>
        <end position="246"/>
    </location>
</feature>
<dbReference type="SUPFAM" id="SSF52540">
    <property type="entry name" value="P-loop containing nucleoside triphosphate hydrolases"/>
    <property type="match status" value="1"/>
</dbReference>
<sequence>MIEAMPAILSEAEAAVRIGMYPPLPESERDLPGEVRLHCTNRLTHLIQPLAIHLELESSISSILRSGYVGRNPMDGITWQHLHALSAQRTPAPKFNSTASTFSLVGLSGIGKSTALDAVLRLYPQVLAHREYQGREFIHTQIVWLKLECPFDGSLSGLCHAFFQAVDKATGEDRYAKRYRGKGGVQELIQRMQQIASTYFIGGLFIDELQHLRTAKTGGKDNMLNFFVNLINNIGIPVVFIGTNSMIGLFSTVFRNARRASGLGLLHFEQPDEEDSSWALLVKAVWRYQWVRQVEPLSPAITALLYDLTQGVTDFLTKLMILGQRYAIQSGKERLDATVFKHVAATKMKLLQPALAALRSRDPVRMAKFEDLLPPDDKLAAMMNDDEMVYLGRLALLEGLQGKAESKDQESSVEVANPPVSIVSQQASRATVVTISSTIAEVADPVQVLKDASWLLEDPFEFTPAYRAA</sequence>